<accession>A0A919SS48</accession>
<dbReference type="PRINTS" id="PR00038">
    <property type="entry name" value="HTHLUXR"/>
</dbReference>
<sequence>MGCPDIARDLRPAPFVGRERELRYATGLLGATAPGQVTVLVVEGAAGSGRTRFLQELSAAARRLGVTVTDAPEWTPAGPLMFCSDHPLRITARIWDGLDLLAESAPVLVVVTARTGHDPLPLDRLTSPSVHRLTLAPLPPAEVGLLAAELLGRPPGRELVDLLRVAAGRPGAVRELITGLQEEGRVTVSEPPALPRRTQSWVSGQLAALSPQARHLLQAATTLRSPFPLVELTRLVRVSPVRVVPAIGEALESGLLVGDGEMLSFSHDLVRAIVTDSLPRPIAAALRVAPQRPGRDLLSSREREVAELAGHALTNQQIANRVGLSPHTVNYHLRQVFQKLGIASRVELATVLRDHSAAPPST</sequence>
<evidence type="ECO:0000256" key="1">
    <source>
        <dbReference type="ARBA" id="ARBA00023015"/>
    </source>
</evidence>
<dbReference type="SMART" id="SM00421">
    <property type="entry name" value="HTH_LUXR"/>
    <property type="match status" value="1"/>
</dbReference>
<feature type="domain" description="HTH luxR-type" evidence="4">
    <location>
        <begin position="291"/>
        <end position="356"/>
    </location>
</feature>
<keyword evidence="3" id="KW-0804">Transcription</keyword>
<keyword evidence="6" id="KW-1185">Reference proteome</keyword>
<dbReference type="Proteomes" id="UP000680865">
    <property type="component" value="Unassembled WGS sequence"/>
</dbReference>
<dbReference type="EMBL" id="BOQP01000030">
    <property type="protein sequence ID" value="GIM77527.1"/>
    <property type="molecule type" value="Genomic_DNA"/>
</dbReference>
<dbReference type="PANTHER" id="PTHR44688">
    <property type="entry name" value="DNA-BINDING TRANSCRIPTIONAL ACTIVATOR DEVR_DOSR"/>
    <property type="match status" value="1"/>
</dbReference>
<proteinExistence type="predicted"/>
<dbReference type="Pfam" id="PF00196">
    <property type="entry name" value="GerE"/>
    <property type="match status" value="1"/>
</dbReference>
<reference evidence="5" key="1">
    <citation type="submission" date="2021-03" db="EMBL/GenBank/DDBJ databases">
        <title>Whole genome shotgun sequence of Actinoplanes consettensis NBRC 14913.</title>
        <authorList>
            <person name="Komaki H."/>
            <person name="Tamura T."/>
        </authorList>
    </citation>
    <scope>NUCLEOTIDE SEQUENCE</scope>
    <source>
        <strain evidence="5">NBRC 14913</strain>
    </source>
</reference>
<dbReference type="RefSeq" id="WP_213000176.1">
    <property type="nucleotide sequence ID" value="NZ_BAAATW010000016.1"/>
</dbReference>
<comment type="caution">
    <text evidence="5">The sequence shown here is derived from an EMBL/GenBank/DDBJ whole genome shotgun (WGS) entry which is preliminary data.</text>
</comment>
<evidence type="ECO:0000256" key="2">
    <source>
        <dbReference type="ARBA" id="ARBA00023125"/>
    </source>
</evidence>
<dbReference type="CDD" id="cd06170">
    <property type="entry name" value="LuxR_C_like"/>
    <property type="match status" value="1"/>
</dbReference>
<dbReference type="PANTHER" id="PTHR44688:SF16">
    <property type="entry name" value="DNA-BINDING TRANSCRIPTIONAL ACTIVATOR DEVR_DOSR"/>
    <property type="match status" value="1"/>
</dbReference>
<dbReference type="InterPro" id="IPR016032">
    <property type="entry name" value="Sig_transdc_resp-reg_C-effctor"/>
</dbReference>
<evidence type="ECO:0000259" key="4">
    <source>
        <dbReference type="PROSITE" id="PS50043"/>
    </source>
</evidence>
<evidence type="ECO:0000313" key="6">
    <source>
        <dbReference type="Proteomes" id="UP000680865"/>
    </source>
</evidence>
<keyword evidence="2" id="KW-0238">DNA-binding</keyword>
<dbReference type="PROSITE" id="PS50043">
    <property type="entry name" value="HTH_LUXR_2"/>
    <property type="match status" value="1"/>
</dbReference>
<dbReference type="Gene3D" id="1.10.10.10">
    <property type="entry name" value="Winged helix-like DNA-binding domain superfamily/Winged helix DNA-binding domain"/>
    <property type="match status" value="1"/>
</dbReference>
<name>A0A919SS48_9ACTN</name>
<gene>
    <name evidence="5" type="ORF">Aco04nite_55800</name>
</gene>
<evidence type="ECO:0000313" key="5">
    <source>
        <dbReference type="EMBL" id="GIM77527.1"/>
    </source>
</evidence>
<dbReference type="SUPFAM" id="SSF46894">
    <property type="entry name" value="C-terminal effector domain of the bipartite response regulators"/>
    <property type="match status" value="1"/>
</dbReference>
<evidence type="ECO:0000256" key="3">
    <source>
        <dbReference type="ARBA" id="ARBA00023163"/>
    </source>
</evidence>
<dbReference type="InterPro" id="IPR036388">
    <property type="entry name" value="WH-like_DNA-bd_sf"/>
</dbReference>
<dbReference type="InterPro" id="IPR000792">
    <property type="entry name" value="Tscrpt_reg_LuxR_C"/>
</dbReference>
<dbReference type="GO" id="GO:0003677">
    <property type="term" value="F:DNA binding"/>
    <property type="evidence" value="ECO:0007669"/>
    <property type="project" value="UniProtKB-KW"/>
</dbReference>
<dbReference type="AlphaFoldDB" id="A0A919SS48"/>
<organism evidence="5 6">
    <name type="scientific">Winogradskya consettensis</name>
    <dbReference type="NCBI Taxonomy" id="113560"/>
    <lineage>
        <taxon>Bacteria</taxon>
        <taxon>Bacillati</taxon>
        <taxon>Actinomycetota</taxon>
        <taxon>Actinomycetes</taxon>
        <taxon>Micromonosporales</taxon>
        <taxon>Micromonosporaceae</taxon>
        <taxon>Winogradskya</taxon>
    </lineage>
</organism>
<keyword evidence="1" id="KW-0805">Transcription regulation</keyword>
<protein>
    <recommendedName>
        <fullName evidence="4">HTH luxR-type domain-containing protein</fullName>
    </recommendedName>
</protein>
<dbReference type="GO" id="GO:0006355">
    <property type="term" value="P:regulation of DNA-templated transcription"/>
    <property type="evidence" value="ECO:0007669"/>
    <property type="project" value="InterPro"/>
</dbReference>